<feature type="transmembrane region" description="Helical" evidence="1">
    <location>
        <begin position="60"/>
        <end position="80"/>
    </location>
</feature>
<dbReference type="PANTHER" id="PTHR37305">
    <property type="entry name" value="INTEGRAL MEMBRANE PROTEIN-RELATED"/>
    <property type="match status" value="1"/>
</dbReference>
<gene>
    <name evidence="2" type="ORF">BAGA_17940</name>
</gene>
<feature type="transmembrane region" description="Helical" evidence="1">
    <location>
        <begin position="190"/>
        <end position="207"/>
    </location>
</feature>
<organism evidence="2 3">
    <name type="scientific">Bacillus gaemokensis</name>
    <dbReference type="NCBI Taxonomy" id="574375"/>
    <lineage>
        <taxon>Bacteria</taxon>
        <taxon>Bacillati</taxon>
        <taxon>Bacillota</taxon>
        <taxon>Bacilli</taxon>
        <taxon>Bacillales</taxon>
        <taxon>Bacillaceae</taxon>
        <taxon>Bacillus</taxon>
        <taxon>Bacillus cereus group</taxon>
    </lineage>
</organism>
<accession>A0A073KEY7</accession>
<feature type="transmembrane region" description="Helical" evidence="1">
    <location>
        <begin position="234"/>
        <end position="252"/>
    </location>
</feature>
<dbReference type="PANTHER" id="PTHR37305:SF1">
    <property type="entry name" value="MEMBRANE PROTEIN"/>
    <property type="match status" value="1"/>
</dbReference>
<keyword evidence="3" id="KW-1185">Reference proteome</keyword>
<keyword evidence="1" id="KW-0812">Transmembrane</keyword>
<keyword evidence="1" id="KW-1133">Transmembrane helix</keyword>
<dbReference type="STRING" id="574375.AZF08_11045"/>
<dbReference type="EMBL" id="JOTM01000003">
    <property type="protein sequence ID" value="KEK24987.1"/>
    <property type="molecule type" value="Genomic_DNA"/>
</dbReference>
<feature type="transmembrane region" description="Helical" evidence="1">
    <location>
        <begin position="111"/>
        <end position="137"/>
    </location>
</feature>
<feature type="transmembrane region" description="Helical" evidence="1">
    <location>
        <begin position="20"/>
        <end position="40"/>
    </location>
</feature>
<dbReference type="RefSeq" id="WP_033673649.1">
    <property type="nucleotide sequence ID" value="NZ_JOTM01000003.1"/>
</dbReference>
<dbReference type="AlphaFoldDB" id="A0A073KEY7"/>
<dbReference type="Proteomes" id="UP000027778">
    <property type="component" value="Unassembled WGS sequence"/>
</dbReference>
<dbReference type="OrthoDB" id="2943698at2"/>
<feature type="transmembrane region" description="Helical" evidence="1">
    <location>
        <begin position="157"/>
        <end position="178"/>
    </location>
</feature>
<evidence type="ECO:0000313" key="2">
    <source>
        <dbReference type="EMBL" id="KEK24987.1"/>
    </source>
</evidence>
<protein>
    <submittedName>
        <fullName evidence="2">Uncharacterized protein</fullName>
    </submittedName>
</protein>
<evidence type="ECO:0000256" key="1">
    <source>
        <dbReference type="SAM" id="Phobius"/>
    </source>
</evidence>
<evidence type="ECO:0000313" key="3">
    <source>
        <dbReference type="Proteomes" id="UP000027778"/>
    </source>
</evidence>
<proteinExistence type="predicted"/>
<name>A0A073KEY7_9BACI</name>
<keyword evidence="1" id="KW-0472">Membrane</keyword>
<reference evidence="2 3" key="1">
    <citation type="submission" date="2014-06" db="EMBL/GenBank/DDBJ databases">
        <title>Draft genome sequence of Bacillus gaemokensis JCM 15801 (MCCC 1A00707).</title>
        <authorList>
            <person name="Lai Q."/>
            <person name="Liu Y."/>
            <person name="Shao Z."/>
        </authorList>
    </citation>
    <scope>NUCLEOTIDE SEQUENCE [LARGE SCALE GENOMIC DNA]</scope>
    <source>
        <strain evidence="2 3">JCM 15801</strain>
    </source>
</reference>
<sequence length="260" mass="30442">MKRLILCEMERIFARRSTKIIFGIAIIFPILFYYLVQIRWGFDTYVVHGIKMPLNSLNYSVTQITEYNFLFVFILLPLYYSDSLSSEIDSGAYKFVVIRPFKKWKLIMSKWFALIIIHGQILFCTFTMYTLIGYVFMPRVESTSYFHIDEPIGMLDSFIYNIEFYFIVLFVHIAWLSVISLFSVIVKKPLLVSLGTVALLVSCIYVFKPIQKIIFNTDVIAFSILGGVYDLNQGLLFLLMILVFFSMSLWIWNKRIGDIV</sequence>
<comment type="caution">
    <text evidence="2">The sequence shown here is derived from an EMBL/GenBank/DDBJ whole genome shotgun (WGS) entry which is preliminary data.</text>
</comment>